<organism evidence="1 2">
    <name type="scientific">Prevotella herbatica</name>
    <dbReference type="NCBI Taxonomy" id="2801997"/>
    <lineage>
        <taxon>Bacteria</taxon>
        <taxon>Pseudomonadati</taxon>
        <taxon>Bacteroidota</taxon>
        <taxon>Bacteroidia</taxon>
        <taxon>Bacteroidales</taxon>
        <taxon>Prevotellaceae</taxon>
        <taxon>Prevotella</taxon>
    </lineage>
</organism>
<evidence type="ECO:0000313" key="1">
    <source>
        <dbReference type="EMBL" id="BCS84889.1"/>
    </source>
</evidence>
<accession>A0ABM7NWL7</accession>
<gene>
    <name evidence="1" type="ORF">prwr041_07820</name>
</gene>
<evidence type="ECO:0000313" key="2">
    <source>
        <dbReference type="Proteomes" id="UP001319045"/>
    </source>
</evidence>
<sequence>MKDQNEKTLFNYADAPKSWYNCFNSACPKAGECMHFMTGKNVPDDVTLGNAIYPNACKNGECSFFKQIRMMRGAYGFNTMLNELKRKDEELLRGMIADYLGSNTTYYKFNRGEKLLTPEQQEWILNLFHKNGYIGEKEFEGYRYIYDFSE</sequence>
<protein>
    <submittedName>
        <fullName evidence="1">Uncharacterized protein</fullName>
    </submittedName>
</protein>
<reference evidence="1 2" key="1">
    <citation type="journal article" date="2022" name="Int. J. Syst. Evol. Microbiol.">
        <title>Prevotella herbatica sp. nov., a plant polysaccharide-decomposing anaerobic bacterium isolated from a methanogenic reactor.</title>
        <authorList>
            <person name="Uek A."/>
            <person name="Tonouchi A."/>
            <person name="Kaku N."/>
            <person name="Ueki K."/>
        </authorList>
    </citation>
    <scope>NUCLEOTIDE SEQUENCE [LARGE SCALE GENOMIC DNA]</scope>
    <source>
        <strain evidence="1 2">WR041</strain>
    </source>
</reference>
<dbReference type="Pfam" id="PF19555">
    <property type="entry name" value="DUF6078"/>
    <property type="match status" value="1"/>
</dbReference>
<keyword evidence="2" id="KW-1185">Reference proteome</keyword>
<dbReference type="Proteomes" id="UP001319045">
    <property type="component" value="Chromosome"/>
</dbReference>
<dbReference type="EMBL" id="AP024484">
    <property type="protein sequence ID" value="BCS84889.1"/>
    <property type="molecule type" value="Genomic_DNA"/>
</dbReference>
<name>A0ABM7NWL7_9BACT</name>
<dbReference type="InterPro" id="IPR045724">
    <property type="entry name" value="DUF6078"/>
</dbReference>
<dbReference type="RefSeq" id="WP_207155081.1">
    <property type="nucleotide sequence ID" value="NZ_AP024484.1"/>
</dbReference>
<proteinExistence type="predicted"/>